<feature type="compositionally biased region" description="Acidic residues" evidence="1">
    <location>
        <begin position="362"/>
        <end position="386"/>
    </location>
</feature>
<feature type="region of interest" description="Disordered" evidence="1">
    <location>
        <begin position="178"/>
        <end position="268"/>
    </location>
</feature>
<feature type="region of interest" description="Disordered" evidence="1">
    <location>
        <begin position="1"/>
        <end position="67"/>
    </location>
</feature>
<name>A0A9P5Y4H2_9AGAR</name>
<reference evidence="2" key="1">
    <citation type="submission" date="2020-11" db="EMBL/GenBank/DDBJ databases">
        <authorList>
            <consortium name="DOE Joint Genome Institute"/>
            <person name="Ahrendt S."/>
            <person name="Riley R."/>
            <person name="Andreopoulos W."/>
            <person name="Labutti K."/>
            <person name="Pangilinan J."/>
            <person name="Ruiz-Duenas F.J."/>
            <person name="Barrasa J.M."/>
            <person name="Sanchez-Garcia M."/>
            <person name="Camarero S."/>
            <person name="Miyauchi S."/>
            <person name="Serrano A."/>
            <person name="Linde D."/>
            <person name="Babiker R."/>
            <person name="Drula E."/>
            <person name="Ayuso-Fernandez I."/>
            <person name="Pacheco R."/>
            <person name="Padilla G."/>
            <person name="Ferreira P."/>
            <person name="Barriuso J."/>
            <person name="Kellner H."/>
            <person name="Castanera R."/>
            <person name="Alfaro M."/>
            <person name="Ramirez L."/>
            <person name="Pisabarro A.G."/>
            <person name="Kuo A."/>
            <person name="Tritt A."/>
            <person name="Lipzen A."/>
            <person name="He G."/>
            <person name="Yan M."/>
            <person name="Ng V."/>
            <person name="Cullen D."/>
            <person name="Martin F."/>
            <person name="Rosso M.-N."/>
            <person name="Henrissat B."/>
            <person name="Hibbett D."/>
            <person name="Martinez A.T."/>
            <person name="Grigoriev I.V."/>
        </authorList>
    </citation>
    <scope>NUCLEOTIDE SEQUENCE</scope>
    <source>
        <strain evidence="2">CBS 247.69</strain>
    </source>
</reference>
<dbReference type="Gene3D" id="1.10.10.60">
    <property type="entry name" value="Homeodomain-like"/>
    <property type="match status" value="1"/>
</dbReference>
<feature type="region of interest" description="Disordered" evidence="1">
    <location>
        <begin position="332"/>
        <end position="404"/>
    </location>
</feature>
<proteinExistence type="predicted"/>
<protein>
    <submittedName>
        <fullName evidence="2">Uncharacterized protein</fullName>
    </submittedName>
</protein>
<sequence length="463" mass="53328">MPQRQSHPQQQHHHQHHHQQTHHHPQQQQQQQLHQMSQNQWPSGMRPTSHIPHQAPQHQHYQHHQQAWPNGQIHHSQAFSNGASAMGGFNMPYLSQQMIQDAFALSAPVEASDEKLLLQALLDSRDKKETYKDALNGLHGKNGHSSSLWKDYYLDHKDRLDEWITVYLNPPKMVLQTIKRPSPSAYKTEDSPVMPPRAPPKTQKRSKPTTQTPQPLGGRRSTINSLTAPAPVYGDRLPAPNAEITIPEPPSRSPSPPTIIIPHRGRGNKYTPEDREFFLKFISWRLKGDPTLTRNDLCTQLAEKAPHHTSQSWASYWSNKHDVPDKILAAAKGEDYDEDEPDSEKEEKISVRRRPKYRDPSSDEDDEDDSENDSDGVADEESDDDNEPIKAWTENEMGQKGGPFTDADLYITAKYVASFPNFDEISSKDRWQPFHEKFPNRSAKSWAEYFRRNERRTSLPFFR</sequence>
<dbReference type="AlphaFoldDB" id="A0A9P5Y4H2"/>
<dbReference type="EMBL" id="MU150275">
    <property type="protein sequence ID" value="KAF9462087.1"/>
    <property type="molecule type" value="Genomic_DNA"/>
</dbReference>
<evidence type="ECO:0000313" key="2">
    <source>
        <dbReference type="EMBL" id="KAF9462087.1"/>
    </source>
</evidence>
<dbReference type="OrthoDB" id="3194584at2759"/>
<feature type="compositionally biased region" description="Pro residues" evidence="1">
    <location>
        <begin position="247"/>
        <end position="259"/>
    </location>
</feature>
<feature type="compositionally biased region" description="Low complexity" evidence="1">
    <location>
        <begin position="50"/>
        <end position="67"/>
    </location>
</feature>
<feature type="compositionally biased region" description="Basic residues" evidence="1">
    <location>
        <begin position="10"/>
        <end position="25"/>
    </location>
</feature>
<dbReference type="Proteomes" id="UP000807353">
    <property type="component" value="Unassembled WGS sequence"/>
</dbReference>
<feature type="compositionally biased region" description="Low complexity" evidence="1">
    <location>
        <begin position="26"/>
        <end position="40"/>
    </location>
</feature>
<comment type="caution">
    <text evidence="2">The sequence shown here is derived from an EMBL/GenBank/DDBJ whole genome shotgun (WGS) entry which is preliminary data.</text>
</comment>
<accession>A0A9P5Y4H2</accession>
<organism evidence="2 3">
    <name type="scientific">Collybia nuda</name>
    <dbReference type="NCBI Taxonomy" id="64659"/>
    <lineage>
        <taxon>Eukaryota</taxon>
        <taxon>Fungi</taxon>
        <taxon>Dikarya</taxon>
        <taxon>Basidiomycota</taxon>
        <taxon>Agaricomycotina</taxon>
        <taxon>Agaricomycetes</taxon>
        <taxon>Agaricomycetidae</taxon>
        <taxon>Agaricales</taxon>
        <taxon>Tricholomatineae</taxon>
        <taxon>Clitocybaceae</taxon>
        <taxon>Collybia</taxon>
    </lineage>
</organism>
<feature type="compositionally biased region" description="Acidic residues" evidence="1">
    <location>
        <begin position="335"/>
        <end position="344"/>
    </location>
</feature>
<evidence type="ECO:0000256" key="1">
    <source>
        <dbReference type="SAM" id="MobiDB-lite"/>
    </source>
</evidence>
<evidence type="ECO:0000313" key="3">
    <source>
        <dbReference type="Proteomes" id="UP000807353"/>
    </source>
</evidence>
<keyword evidence="3" id="KW-1185">Reference proteome</keyword>
<gene>
    <name evidence="2" type="ORF">BDZ94DRAFT_1166308</name>
</gene>